<keyword evidence="3" id="KW-1185">Reference proteome</keyword>
<dbReference type="Proteomes" id="UP001596183">
    <property type="component" value="Unassembled WGS sequence"/>
</dbReference>
<accession>A0ABW0Y3E7</accession>
<sequence length="313" mass="33708">MTPTLSLRARWAVLSKPPADSSDYRVLWCSDGPSAMAWFERVIRATLFGTPPPWSTAGRPGEVLPWISFGVCGAGAEDTGSRWITISVTDWNSFAEATWDSSGRRSATTRCFLVPYEELARHGLGLVSLWNAVRPVPLPGEAAESGTPQPVLLTAQADPVERTARRVEEAGFGWAAATAAAALEAPLALRAPGDRFALDRIGVIDAVVSLLPYGYRATLTASTWAPDATADAPWICYTRASSPRRRVVDEDTPPDPVSPSARAHLARLRMLREELGTDGLLRALARRTAPASFPGDDGSRHRTGRRADAHGEA</sequence>
<feature type="compositionally biased region" description="Basic and acidic residues" evidence="1">
    <location>
        <begin position="297"/>
        <end position="313"/>
    </location>
</feature>
<evidence type="ECO:0000313" key="3">
    <source>
        <dbReference type="Proteomes" id="UP001596183"/>
    </source>
</evidence>
<protein>
    <recommendedName>
        <fullName evidence="4">DUF317 domain-containing protein</fullName>
    </recommendedName>
</protein>
<proteinExistence type="predicted"/>
<evidence type="ECO:0000256" key="1">
    <source>
        <dbReference type="SAM" id="MobiDB-lite"/>
    </source>
</evidence>
<comment type="caution">
    <text evidence="2">The sequence shown here is derived from an EMBL/GenBank/DDBJ whole genome shotgun (WGS) entry which is preliminary data.</text>
</comment>
<name>A0ABW0Y3E7_9ACTN</name>
<organism evidence="2 3">
    <name type="scientific">Streptomyces incanus</name>
    <dbReference type="NCBI Taxonomy" id="887453"/>
    <lineage>
        <taxon>Bacteria</taxon>
        <taxon>Bacillati</taxon>
        <taxon>Actinomycetota</taxon>
        <taxon>Actinomycetes</taxon>
        <taxon>Kitasatosporales</taxon>
        <taxon>Streptomycetaceae</taxon>
        <taxon>Streptomyces</taxon>
    </lineage>
</organism>
<evidence type="ECO:0000313" key="2">
    <source>
        <dbReference type="EMBL" id="MFC5675256.1"/>
    </source>
</evidence>
<feature type="region of interest" description="Disordered" evidence="1">
    <location>
        <begin position="286"/>
        <end position="313"/>
    </location>
</feature>
<evidence type="ECO:0008006" key="4">
    <source>
        <dbReference type="Google" id="ProtNLM"/>
    </source>
</evidence>
<dbReference type="EMBL" id="JBHSPC010000161">
    <property type="protein sequence ID" value="MFC5675256.1"/>
    <property type="molecule type" value="Genomic_DNA"/>
</dbReference>
<reference evidence="3" key="1">
    <citation type="journal article" date="2019" name="Int. J. Syst. Evol. Microbiol.">
        <title>The Global Catalogue of Microorganisms (GCM) 10K type strain sequencing project: providing services to taxonomists for standard genome sequencing and annotation.</title>
        <authorList>
            <consortium name="The Broad Institute Genomics Platform"/>
            <consortium name="The Broad Institute Genome Sequencing Center for Infectious Disease"/>
            <person name="Wu L."/>
            <person name="Ma J."/>
        </authorList>
    </citation>
    <scope>NUCLEOTIDE SEQUENCE [LARGE SCALE GENOMIC DNA]</scope>
    <source>
        <strain evidence="3">JCM 13852</strain>
    </source>
</reference>
<dbReference type="RefSeq" id="WP_381219995.1">
    <property type="nucleotide sequence ID" value="NZ_JBHSPC010000161.1"/>
</dbReference>
<gene>
    <name evidence="2" type="ORF">ACFP2V_35925</name>
</gene>